<accession>A0A6G7YSA4</accession>
<dbReference type="SUPFAM" id="SSF141868">
    <property type="entry name" value="EAL domain-like"/>
    <property type="match status" value="1"/>
</dbReference>
<dbReference type="Pfam" id="PF00563">
    <property type="entry name" value="EAL"/>
    <property type="match status" value="1"/>
</dbReference>
<dbReference type="CDD" id="cd01948">
    <property type="entry name" value="EAL"/>
    <property type="match status" value="1"/>
</dbReference>
<sequence>MPWRKKDKVRQSPVRLLAWAALFGFLIGVVGIGQIVDDQLRIGRNKLHSHPASGDIVFVRIDDSSLAQVGRWPWKRSVHGQLVDKLTAAGANRILFDVTFDAESDVAEDQALASAVRRSGKVFLPVRGLWDAIGKKGELTGPTPLLMVGTGLHFIGVEYNYQNAVWHLPTNVPFKGQNIPSLASRLARVPSAETGADFPIDYSIDPKSVPTLAAVDVLNGRLPQGALRGKDVVIGADASSLGDRFFIPGMGQMAGAYIQILGGETLKSGTPISVGWLGCFAACFLICATAVLTRSRKQQIIILGSATVAVIFVPAALEARLIFVDIAPSLFLLATIWGTLTWRHFKSDGLKNHVSDLPNLNAIRSSAVSREQALVVARFLNYADVVSTLPASSERNLVEQIVSRLTVGSGNKIIYHGDGGIFAWFEPAQLSFGDHIDALYSMFRNPVRVGDVQIDLQVCFGIELGSDRSVPNRLASALAAAEDASHHGHRWKVHDPENMQDAKWRLSILSKLDQAIDNGEVWVAYQPKLDLRTRHIIGAEALARWNHPEKGPIAATEFIPAAEQNNRIGKLTDFVLDQAVAAAARVNGAGRPFHMAVNLSARLLDDKDLKSRLSAILLKHLLDPELLTLELTETSAIGSRDSLKVLSELRDIGVNISIDDYGTGMSTLDYLKKIPASEIKIDQSFIRGITESRSDKVMVQSTIALAHSLNRTVVAEGVETQEVLDALVQMKCDVAQGFIIGRPMSFDSLRRRLIIDQRRSVA</sequence>
<evidence type="ECO:0000313" key="3">
    <source>
        <dbReference type="EMBL" id="QIK79614.1"/>
    </source>
</evidence>
<keyword evidence="1" id="KW-1133">Transmembrane helix</keyword>
<reference evidence="3 4" key="1">
    <citation type="submission" date="2020-03" db="EMBL/GenBank/DDBJ databases">
        <title>Sphingomonas sp. nov., isolated from fish.</title>
        <authorList>
            <person name="Hyun D.-W."/>
            <person name="Bae J.-W."/>
        </authorList>
    </citation>
    <scope>NUCLEOTIDE SEQUENCE [LARGE SCALE GENOMIC DNA]</scope>
    <source>
        <strain evidence="3 4">HDW15B</strain>
    </source>
</reference>
<dbReference type="Proteomes" id="UP000503222">
    <property type="component" value="Chromosome"/>
</dbReference>
<dbReference type="EMBL" id="CP049869">
    <property type="protein sequence ID" value="QIK79614.1"/>
    <property type="molecule type" value="Genomic_DNA"/>
</dbReference>
<keyword evidence="1" id="KW-0812">Transmembrane</keyword>
<dbReference type="InterPro" id="IPR035919">
    <property type="entry name" value="EAL_sf"/>
</dbReference>
<name>A0A6G7YSA4_9SPHN</name>
<evidence type="ECO:0000256" key="1">
    <source>
        <dbReference type="SAM" id="Phobius"/>
    </source>
</evidence>
<dbReference type="InterPro" id="IPR050706">
    <property type="entry name" value="Cyclic-di-GMP_PDE-like"/>
</dbReference>
<dbReference type="PANTHER" id="PTHR33121">
    <property type="entry name" value="CYCLIC DI-GMP PHOSPHODIESTERASE PDEF"/>
    <property type="match status" value="1"/>
</dbReference>
<dbReference type="InterPro" id="IPR001633">
    <property type="entry name" value="EAL_dom"/>
</dbReference>
<keyword evidence="1" id="KW-0472">Membrane</keyword>
<feature type="domain" description="EAL" evidence="2">
    <location>
        <begin position="505"/>
        <end position="757"/>
    </location>
</feature>
<dbReference type="AlphaFoldDB" id="A0A6G7YSA4"/>
<keyword evidence="4" id="KW-1185">Reference proteome</keyword>
<dbReference type="SMART" id="SM01080">
    <property type="entry name" value="CHASE2"/>
    <property type="match status" value="1"/>
</dbReference>
<dbReference type="GO" id="GO:0071111">
    <property type="term" value="F:cyclic-guanylate-specific phosphodiesterase activity"/>
    <property type="evidence" value="ECO:0007669"/>
    <property type="project" value="InterPro"/>
</dbReference>
<feature type="transmembrane region" description="Helical" evidence="1">
    <location>
        <begin position="300"/>
        <end position="317"/>
    </location>
</feature>
<dbReference type="KEGG" id="spii:G7077_12565"/>
<evidence type="ECO:0000313" key="4">
    <source>
        <dbReference type="Proteomes" id="UP000503222"/>
    </source>
</evidence>
<dbReference type="RefSeq" id="WP_166412001.1">
    <property type="nucleotide sequence ID" value="NZ_CP049869.1"/>
</dbReference>
<feature type="transmembrane region" description="Helical" evidence="1">
    <location>
        <begin position="274"/>
        <end position="293"/>
    </location>
</feature>
<gene>
    <name evidence="3" type="ORF">G7077_12565</name>
</gene>
<organism evidence="3 4">
    <name type="scientific">Sphingomonas piscis</name>
    <dbReference type="NCBI Taxonomy" id="2714943"/>
    <lineage>
        <taxon>Bacteria</taxon>
        <taxon>Pseudomonadati</taxon>
        <taxon>Pseudomonadota</taxon>
        <taxon>Alphaproteobacteria</taxon>
        <taxon>Sphingomonadales</taxon>
        <taxon>Sphingomonadaceae</taxon>
        <taxon>Sphingomonas</taxon>
    </lineage>
</organism>
<protein>
    <submittedName>
        <fullName evidence="3">EAL domain-containing protein</fullName>
    </submittedName>
</protein>
<dbReference type="PANTHER" id="PTHR33121:SF79">
    <property type="entry name" value="CYCLIC DI-GMP PHOSPHODIESTERASE PDED-RELATED"/>
    <property type="match status" value="1"/>
</dbReference>
<proteinExistence type="predicted"/>
<dbReference type="InterPro" id="IPR007890">
    <property type="entry name" value="CHASE2"/>
</dbReference>
<dbReference type="SMART" id="SM00052">
    <property type="entry name" value="EAL"/>
    <property type="match status" value="1"/>
</dbReference>
<dbReference type="PROSITE" id="PS50883">
    <property type="entry name" value="EAL"/>
    <property type="match status" value="1"/>
</dbReference>
<evidence type="ECO:0000259" key="2">
    <source>
        <dbReference type="PROSITE" id="PS50883"/>
    </source>
</evidence>
<dbReference type="Gene3D" id="3.20.20.450">
    <property type="entry name" value="EAL domain"/>
    <property type="match status" value="1"/>
</dbReference>
<dbReference type="Pfam" id="PF05226">
    <property type="entry name" value="CHASE2"/>
    <property type="match status" value="1"/>
</dbReference>